<dbReference type="EMBL" id="CP076544">
    <property type="protein sequence ID" value="QWS33043.1"/>
    <property type="molecule type" value="Genomic_DNA"/>
</dbReference>
<name>A0ACD1E271_9MICO</name>
<dbReference type="Proteomes" id="UP000681794">
    <property type="component" value="Chromosome"/>
</dbReference>
<sequence length="229" mass="24512">MIPTTFAGLAVLVVALLPGFVFVSLRDRQGPSRTRAAFRETSVVLAVSAASYVIPAVGLALVAVTNADARAQLEAFLREPVAAWQDRPLLVFAVVVLAIVLAAAVAGVGALISRHDSRHDPTASAWWNVFSANDKGDAAVRRVSVHLTDGTLIVGNLNSFSREVAEHGDRELVLQHPMWVQPEGAEDLIEMQAAATLISARNIKFISVELFNEGAEPDQEPESDEETAP</sequence>
<reference evidence="1" key="1">
    <citation type="submission" date="2021-06" db="EMBL/GenBank/DDBJ databases">
        <authorList>
            <person name="Ellington A.J."/>
            <person name="Bryan N.C."/>
            <person name="Christner B.C."/>
            <person name="Reisch C.R."/>
        </authorList>
    </citation>
    <scope>NUCLEOTIDE SEQUENCE</scope>
    <source>
        <strain evidence="1">L6-1</strain>
    </source>
</reference>
<keyword evidence="2" id="KW-1185">Reference proteome</keyword>
<evidence type="ECO:0000313" key="2">
    <source>
        <dbReference type="Proteomes" id="UP000681794"/>
    </source>
</evidence>
<gene>
    <name evidence="1" type="ORF">KM842_12385</name>
</gene>
<protein>
    <submittedName>
        <fullName evidence="1">Uncharacterized protein</fullName>
    </submittedName>
</protein>
<evidence type="ECO:0000313" key="1">
    <source>
        <dbReference type="EMBL" id="QWS33043.1"/>
    </source>
</evidence>
<accession>A0ACD1E271</accession>
<organism evidence="1 2">
    <name type="scientific">Curtobacterium aetherium</name>
    <dbReference type="NCBI Taxonomy" id="2841594"/>
    <lineage>
        <taxon>Bacteria</taxon>
        <taxon>Bacillati</taxon>
        <taxon>Actinomycetota</taxon>
        <taxon>Actinomycetes</taxon>
        <taxon>Micrococcales</taxon>
        <taxon>Microbacteriaceae</taxon>
        <taxon>Curtobacterium</taxon>
    </lineage>
</organism>
<proteinExistence type="predicted"/>